<name>A0AAU9AXU5_LYSEN</name>
<accession>A0AAU9AXU5</accession>
<dbReference type="InterPro" id="IPR057154">
    <property type="entry name" value="DUF7832"/>
</dbReference>
<dbReference type="GeneID" id="83065691"/>
<gene>
    <name evidence="2" type="ORF">LEN_3893</name>
</gene>
<feature type="domain" description="DUF7832" evidence="1">
    <location>
        <begin position="174"/>
        <end position="255"/>
    </location>
</feature>
<sequence>MTATDLTDLLLDALGKRIDDPAAVALAQALGSKPFKNATPGNTVHLGSRKLGIEVAASMQIDNRAFFPPRKDGRSWVTWVSHAFVYPNYRGALPDGFDWSLDDAALSARFRRRVEGGLEEVRYTLPPPREGLRAKATLDEDDNRPRHLLLAVAEEADYATVYPGADPAHSVEDGFFAAWCALHGVLREDRLGADALAALRERRITPLALLCDALGGLLWENDVRPEHAAFCHAYAKRLMEPDEASALYDAQAVFGDSNAWRKAGEAMTQDRWDEYDRIAPRYAQRWQQWRDGEIRSIVDHPHGADATS</sequence>
<dbReference type="RefSeq" id="WP_096379837.1">
    <property type="nucleotide sequence ID" value="NZ_AP014940.1"/>
</dbReference>
<dbReference type="KEGG" id="lem:LEN_3893"/>
<dbReference type="AlphaFoldDB" id="A0AAU9AXU5"/>
<proteinExistence type="predicted"/>
<dbReference type="Proteomes" id="UP000218824">
    <property type="component" value="Chromosome"/>
</dbReference>
<dbReference type="Pfam" id="PF25191">
    <property type="entry name" value="DUF7832"/>
    <property type="match status" value="1"/>
</dbReference>
<dbReference type="EMBL" id="AP014940">
    <property type="protein sequence ID" value="BAV99380.1"/>
    <property type="molecule type" value="Genomic_DNA"/>
</dbReference>
<evidence type="ECO:0000313" key="3">
    <source>
        <dbReference type="Proteomes" id="UP000218824"/>
    </source>
</evidence>
<reference evidence="2 3" key="1">
    <citation type="journal article" date="2017" name="DNA Res.">
        <title>Complete genome sequence and expression profile of the commercial lytic enzyme producer Lysobacter enzymogenes M497-1.</title>
        <authorList>
            <person name="Takami H."/>
            <person name="Toyoda A."/>
            <person name="Uchiyama I."/>
            <person name="Itoh T."/>
            <person name="Takaki Y."/>
            <person name="Arai W."/>
            <person name="Nishi S."/>
            <person name="Kawai M."/>
            <person name="Shinya K."/>
            <person name="Ikeda H."/>
        </authorList>
    </citation>
    <scope>NUCLEOTIDE SEQUENCE [LARGE SCALE GENOMIC DNA]</scope>
    <source>
        <strain evidence="2 3">M497-1</strain>
    </source>
</reference>
<organism evidence="2 3">
    <name type="scientific">Lysobacter enzymogenes</name>
    <dbReference type="NCBI Taxonomy" id="69"/>
    <lineage>
        <taxon>Bacteria</taxon>
        <taxon>Pseudomonadati</taxon>
        <taxon>Pseudomonadota</taxon>
        <taxon>Gammaproteobacteria</taxon>
        <taxon>Lysobacterales</taxon>
        <taxon>Lysobacteraceae</taxon>
        <taxon>Lysobacter</taxon>
    </lineage>
</organism>
<protein>
    <recommendedName>
        <fullName evidence="1">DUF7832 domain-containing protein</fullName>
    </recommendedName>
</protein>
<evidence type="ECO:0000313" key="2">
    <source>
        <dbReference type="EMBL" id="BAV99380.1"/>
    </source>
</evidence>
<evidence type="ECO:0000259" key="1">
    <source>
        <dbReference type="Pfam" id="PF25191"/>
    </source>
</evidence>